<dbReference type="PANTHER" id="PTHR45436">
    <property type="entry name" value="SENSOR HISTIDINE KINASE YKOH"/>
    <property type="match status" value="1"/>
</dbReference>
<evidence type="ECO:0000256" key="6">
    <source>
        <dbReference type="ARBA" id="ARBA00022679"/>
    </source>
</evidence>
<keyword evidence="5" id="KW-0597">Phosphoprotein</keyword>
<dbReference type="SMART" id="SM00388">
    <property type="entry name" value="HisKA"/>
    <property type="match status" value="1"/>
</dbReference>
<evidence type="ECO:0000259" key="13">
    <source>
        <dbReference type="PROSITE" id="PS50109"/>
    </source>
</evidence>
<evidence type="ECO:0000313" key="15">
    <source>
        <dbReference type="EMBL" id="SQI35977.1"/>
    </source>
</evidence>
<dbReference type="Gene3D" id="3.30.565.10">
    <property type="entry name" value="Histidine kinase-like ATPase, C-terminal domain"/>
    <property type="match status" value="1"/>
</dbReference>
<dbReference type="OrthoDB" id="9806130at2"/>
<evidence type="ECO:0000256" key="4">
    <source>
        <dbReference type="ARBA" id="ARBA00022475"/>
    </source>
</evidence>
<dbReference type="Pfam" id="PF02518">
    <property type="entry name" value="HATPase_c"/>
    <property type="match status" value="1"/>
</dbReference>
<gene>
    <name evidence="15" type="primary">creC</name>
    <name evidence="15" type="ORF">NCTC12151_00570</name>
</gene>
<dbReference type="PANTHER" id="PTHR45436:SF10">
    <property type="entry name" value="HISTIDINE KINASE"/>
    <property type="match status" value="1"/>
</dbReference>
<keyword evidence="4" id="KW-1003">Cell membrane</keyword>
<dbReference type="InterPro" id="IPR003594">
    <property type="entry name" value="HATPase_dom"/>
</dbReference>
<dbReference type="Proteomes" id="UP000249005">
    <property type="component" value="Chromosome 1"/>
</dbReference>
<dbReference type="AlphaFoldDB" id="A0A2X4U7Z6"/>
<comment type="subcellular location">
    <subcellularLocation>
        <location evidence="2">Cell membrane</location>
        <topology evidence="2">Multi-pass membrane protein</topology>
    </subcellularLocation>
</comment>
<dbReference type="KEGG" id="lri:NCTC12151_00570"/>
<dbReference type="InterPro" id="IPR036097">
    <property type="entry name" value="HisK_dim/P_sf"/>
</dbReference>
<keyword evidence="8" id="KW-0418">Kinase</keyword>
<sequence length="476" mass="52724">MRIGFRLLLGFFMIVAVAGYFIMNIFVQEVKPGVRRATEGMMVDTANLLAQIAEQDIRHHSLSQGYLIQAFRDINRTPIGAKIDDIVKNNMEYRVYITDEKGIVIFDSTGEALGQDYSLWNDVYLTLRGKYGARSTRLDPDDESTSVMYVAAPIRSEEGDIIGSLTVAKPNEAMQPVIRRSERRIEIAGIMLLGIALTIGAGFVWWINRSISRLVRYAGEVADGGAPTLPNVGSTELKSLALALESMRVKLEGKDYIEKYVHTLTHELKSPLAAIRGAAEILKEAPPEPVAQRFINNISQQNERLQLLVDRMLQQAQVENRLRQELAIVDLAQVLYGVISAKEAQFTQRGVVLKANIAAPVSVRGDKLLLEQAFSNLLDNALDFTPKGGDILLTGEVFDKHYRVTVVDSGPGVPDYALDRVFDRFYSLPRPDKGKSTGLGLSFVREVAVLHHGSISLDNSEQGGARAVFILPIKEK</sequence>
<name>A0A2X4U7Z6_9GAMM</name>
<evidence type="ECO:0000256" key="3">
    <source>
        <dbReference type="ARBA" id="ARBA00012438"/>
    </source>
</evidence>
<feature type="domain" description="HAMP" evidence="14">
    <location>
        <begin position="205"/>
        <end position="256"/>
    </location>
</feature>
<keyword evidence="6 15" id="KW-0808">Transferase</keyword>
<evidence type="ECO:0000313" key="16">
    <source>
        <dbReference type="Proteomes" id="UP000249005"/>
    </source>
</evidence>
<dbReference type="InterPro" id="IPR004358">
    <property type="entry name" value="Sig_transdc_His_kin-like_C"/>
</dbReference>
<feature type="transmembrane region" description="Helical" evidence="12">
    <location>
        <begin position="187"/>
        <end position="207"/>
    </location>
</feature>
<dbReference type="CDD" id="cd00082">
    <property type="entry name" value="HisKA"/>
    <property type="match status" value="1"/>
</dbReference>
<evidence type="ECO:0000256" key="7">
    <source>
        <dbReference type="ARBA" id="ARBA00022692"/>
    </source>
</evidence>
<feature type="transmembrane region" description="Helical" evidence="12">
    <location>
        <begin position="6"/>
        <end position="27"/>
    </location>
</feature>
<dbReference type="Pfam" id="PF00512">
    <property type="entry name" value="HisKA"/>
    <property type="match status" value="1"/>
</dbReference>
<comment type="catalytic activity">
    <reaction evidence="1">
        <text>ATP + protein L-histidine = ADP + protein N-phospho-L-histidine.</text>
        <dbReference type="EC" id="2.7.13.3"/>
    </reaction>
</comment>
<keyword evidence="16" id="KW-1185">Reference proteome</keyword>
<proteinExistence type="predicted"/>
<evidence type="ECO:0000256" key="1">
    <source>
        <dbReference type="ARBA" id="ARBA00000085"/>
    </source>
</evidence>
<dbReference type="Gene3D" id="1.10.287.130">
    <property type="match status" value="1"/>
</dbReference>
<dbReference type="PRINTS" id="PR00344">
    <property type="entry name" value="BCTRLSENSOR"/>
</dbReference>
<dbReference type="InterPro" id="IPR036890">
    <property type="entry name" value="HATPase_C_sf"/>
</dbReference>
<dbReference type="InterPro" id="IPR029151">
    <property type="entry name" value="Sensor-like_sf"/>
</dbReference>
<keyword evidence="11 12" id="KW-0472">Membrane</keyword>
<evidence type="ECO:0000256" key="10">
    <source>
        <dbReference type="ARBA" id="ARBA00023012"/>
    </source>
</evidence>
<dbReference type="InterPro" id="IPR003660">
    <property type="entry name" value="HAMP_dom"/>
</dbReference>
<dbReference type="PROSITE" id="PS50109">
    <property type="entry name" value="HIS_KIN"/>
    <property type="match status" value="1"/>
</dbReference>
<dbReference type="SUPFAM" id="SSF55874">
    <property type="entry name" value="ATPase domain of HSP90 chaperone/DNA topoisomerase II/histidine kinase"/>
    <property type="match status" value="1"/>
</dbReference>
<evidence type="ECO:0000259" key="14">
    <source>
        <dbReference type="PROSITE" id="PS50885"/>
    </source>
</evidence>
<keyword evidence="7 12" id="KW-0812">Transmembrane</keyword>
<dbReference type="RefSeq" id="WP_111739206.1">
    <property type="nucleotide sequence ID" value="NZ_LR698987.1"/>
</dbReference>
<evidence type="ECO:0000256" key="9">
    <source>
        <dbReference type="ARBA" id="ARBA00022989"/>
    </source>
</evidence>
<dbReference type="EMBL" id="LS483470">
    <property type="protein sequence ID" value="SQI35977.1"/>
    <property type="molecule type" value="Genomic_DNA"/>
</dbReference>
<dbReference type="NCBIfam" id="NF008312">
    <property type="entry name" value="PRK11100.1"/>
    <property type="match status" value="1"/>
</dbReference>
<dbReference type="EC" id="2.7.13.3" evidence="3"/>
<dbReference type="PROSITE" id="PS50885">
    <property type="entry name" value="HAMP"/>
    <property type="match status" value="1"/>
</dbReference>
<evidence type="ECO:0000256" key="5">
    <source>
        <dbReference type="ARBA" id="ARBA00022553"/>
    </source>
</evidence>
<evidence type="ECO:0000256" key="2">
    <source>
        <dbReference type="ARBA" id="ARBA00004651"/>
    </source>
</evidence>
<protein>
    <recommendedName>
        <fullName evidence="3">histidine kinase</fullName>
        <ecNumber evidence="3">2.7.13.3</ecNumber>
    </recommendedName>
</protein>
<keyword evidence="10" id="KW-0902">Two-component regulatory system</keyword>
<reference evidence="15 16" key="1">
    <citation type="submission" date="2018-06" db="EMBL/GenBank/DDBJ databases">
        <authorList>
            <consortium name="Pathogen Informatics"/>
            <person name="Doyle S."/>
        </authorList>
    </citation>
    <scope>NUCLEOTIDE SEQUENCE [LARGE SCALE GENOMIC DNA]</scope>
    <source>
        <strain evidence="15 16">NCTC12151</strain>
    </source>
</reference>
<evidence type="ECO:0000256" key="12">
    <source>
        <dbReference type="SAM" id="Phobius"/>
    </source>
</evidence>
<dbReference type="InterPro" id="IPR003661">
    <property type="entry name" value="HisK_dim/P_dom"/>
</dbReference>
<dbReference type="SMART" id="SM00387">
    <property type="entry name" value="HATPase_c"/>
    <property type="match status" value="1"/>
</dbReference>
<dbReference type="InterPro" id="IPR050428">
    <property type="entry name" value="TCS_sensor_his_kinase"/>
</dbReference>
<dbReference type="SUPFAM" id="SSF47384">
    <property type="entry name" value="Homodimeric domain of signal transducing histidine kinase"/>
    <property type="match status" value="1"/>
</dbReference>
<evidence type="ECO:0000256" key="11">
    <source>
        <dbReference type="ARBA" id="ARBA00023136"/>
    </source>
</evidence>
<organism evidence="15 16">
    <name type="scientific">Leminorella richardii</name>
    <dbReference type="NCBI Taxonomy" id="158841"/>
    <lineage>
        <taxon>Bacteria</taxon>
        <taxon>Pseudomonadati</taxon>
        <taxon>Pseudomonadota</taxon>
        <taxon>Gammaproteobacteria</taxon>
        <taxon>Enterobacterales</taxon>
        <taxon>Budviciaceae</taxon>
        <taxon>Leminorella</taxon>
    </lineage>
</organism>
<evidence type="ECO:0000256" key="8">
    <source>
        <dbReference type="ARBA" id="ARBA00022777"/>
    </source>
</evidence>
<dbReference type="GO" id="GO:0000155">
    <property type="term" value="F:phosphorelay sensor kinase activity"/>
    <property type="evidence" value="ECO:0007669"/>
    <property type="project" value="InterPro"/>
</dbReference>
<dbReference type="SUPFAM" id="SSF103190">
    <property type="entry name" value="Sensory domain-like"/>
    <property type="match status" value="1"/>
</dbReference>
<dbReference type="GO" id="GO:0005886">
    <property type="term" value="C:plasma membrane"/>
    <property type="evidence" value="ECO:0007669"/>
    <property type="project" value="UniProtKB-SubCell"/>
</dbReference>
<accession>A0A2X4U7Z6</accession>
<keyword evidence="9 12" id="KW-1133">Transmembrane helix</keyword>
<feature type="domain" description="Histidine kinase" evidence="13">
    <location>
        <begin position="263"/>
        <end position="475"/>
    </location>
</feature>
<dbReference type="InterPro" id="IPR005467">
    <property type="entry name" value="His_kinase_dom"/>
</dbReference>